<reference evidence="2 3" key="1">
    <citation type="journal article" date="2009" name="BMC Genomics">
        <title>Complete genome sequence of the sugarcane nitrogen-fixing endophyte Gluconacetobacter diazotrophicus Pal5.</title>
        <authorList>
            <person name="Bertalan M."/>
            <person name="Albano R."/>
            <person name="Padua V."/>
            <person name="Rouws L."/>
            <person name="Rojas C."/>
            <person name="Hemerly A."/>
            <person name="Teixeira K."/>
            <person name="Schwab S."/>
            <person name="Araujo J."/>
            <person name="Oliveira A."/>
            <person name="Franca L."/>
            <person name="Magalhaes V."/>
            <person name="Alqueres S."/>
            <person name="Cardoso A."/>
            <person name="Almeida W."/>
            <person name="Loureiro M.M."/>
            <person name="Nogueira E."/>
            <person name="Cidade D."/>
            <person name="Oliveira D."/>
            <person name="Simao T."/>
            <person name="Macedo J."/>
            <person name="Valadao A."/>
            <person name="Dreschsel M."/>
            <person name="Freitas F."/>
            <person name="Vidal M."/>
            <person name="Guedes H."/>
            <person name="Rodrigues E."/>
            <person name="Meneses C."/>
            <person name="Brioso P."/>
            <person name="Pozzer L."/>
            <person name="Figueiredo D."/>
            <person name="Montano H."/>
            <person name="Junior J."/>
            <person name="Filho G."/>
            <person name="Flores V."/>
            <person name="Ferreira B."/>
            <person name="Branco A."/>
            <person name="Gonzalez P."/>
            <person name="Guillobel H."/>
            <person name="Lemos M."/>
            <person name="Seibel L."/>
            <person name="Macedo J."/>
            <person name="Alves-Ferreira M."/>
            <person name="Sachetto-Martins G."/>
            <person name="Coelho A."/>
            <person name="Santos E."/>
            <person name="Amaral G."/>
            <person name="Neves A."/>
            <person name="Pacheco A.B."/>
            <person name="Carvalho D."/>
            <person name="Lery L."/>
            <person name="Bisch P."/>
            <person name="Rossle S.C."/>
            <person name="Urmenyi T."/>
            <person name="Kruger W.V."/>
            <person name="Martins O."/>
            <person name="Baldani J.I."/>
            <person name="Ferreira P.C."/>
        </authorList>
    </citation>
    <scope>NUCLEOTIDE SEQUENCE [LARGE SCALE GENOMIC DNA]</scope>
    <source>
        <strain evidence="3">ATCC 49037 / DSM 5601 / CCUG 37298 / CIP 103539 / LMG 7603 / PAl5</strain>
    </source>
</reference>
<dbReference type="AlphaFoldDB" id="A9HQL5"/>
<name>A9HQL5_GLUDA</name>
<dbReference type="KEGG" id="gdi:GDI2818"/>
<dbReference type="InterPro" id="IPR039365">
    <property type="entry name" value="IS701-like"/>
</dbReference>
<proteinExistence type="predicted"/>
<protein>
    <submittedName>
        <fullName evidence="2">Putative transposase</fullName>
    </submittedName>
</protein>
<evidence type="ECO:0000313" key="3">
    <source>
        <dbReference type="Proteomes" id="UP000001176"/>
    </source>
</evidence>
<evidence type="ECO:0000259" key="1">
    <source>
        <dbReference type="Pfam" id="PF13546"/>
    </source>
</evidence>
<keyword evidence="3" id="KW-1185">Reference proteome</keyword>
<dbReference type="EMBL" id="AM889285">
    <property type="protein sequence ID" value="CAP56761.1"/>
    <property type="molecule type" value="Genomic_DNA"/>
</dbReference>
<dbReference type="InterPro" id="IPR038721">
    <property type="entry name" value="IS701-like_DDE_dom"/>
</dbReference>
<feature type="domain" description="Transposase IS701-like DDE" evidence="1">
    <location>
        <begin position="2"/>
        <end position="83"/>
    </location>
</feature>
<dbReference type="Pfam" id="PF13546">
    <property type="entry name" value="DDE_5"/>
    <property type="match status" value="1"/>
</dbReference>
<evidence type="ECO:0000313" key="2">
    <source>
        <dbReference type="EMBL" id="CAP56761.1"/>
    </source>
</evidence>
<accession>A9HQL5</accession>
<dbReference type="Proteomes" id="UP000001176">
    <property type="component" value="Chromosome"/>
</dbReference>
<sequence>MYLPKAWTEKPERLAAAHVPGDVTFASKPSLATAMIGRALAADVPFRWVAGDSVYGVSELEMALRRAGKGFVLGVNANHWFHSWRPDIHWSGEAREIIKCRSLD</sequence>
<dbReference type="PANTHER" id="PTHR33627">
    <property type="entry name" value="TRANSPOSASE"/>
    <property type="match status" value="1"/>
</dbReference>
<dbReference type="PANTHER" id="PTHR33627:SF1">
    <property type="entry name" value="TRANSPOSASE"/>
    <property type="match status" value="1"/>
</dbReference>
<organism evidence="2 3">
    <name type="scientific">Gluconacetobacter diazotrophicus (strain ATCC 49037 / DSM 5601 / CCUG 37298 / CIP 103539 / LMG 7603 / PAl5)</name>
    <dbReference type="NCBI Taxonomy" id="272568"/>
    <lineage>
        <taxon>Bacteria</taxon>
        <taxon>Pseudomonadati</taxon>
        <taxon>Pseudomonadota</taxon>
        <taxon>Alphaproteobacteria</taxon>
        <taxon>Acetobacterales</taxon>
        <taxon>Acetobacteraceae</taxon>
        <taxon>Gluconacetobacter</taxon>
    </lineage>
</organism>
<gene>
    <name evidence="2" type="ordered locus">GDI2818</name>
</gene>